<name>A0A0A3XXL2_BRAJP</name>
<dbReference type="SUPFAM" id="SSF53041">
    <property type="entry name" value="Resolvase-like"/>
    <property type="match status" value="1"/>
</dbReference>
<dbReference type="InterPro" id="IPR011109">
    <property type="entry name" value="DNA_bind_recombinase_dom"/>
</dbReference>
<dbReference type="GO" id="GO:0000150">
    <property type="term" value="F:DNA strand exchange activity"/>
    <property type="evidence" value="ECO:0007669"/>
    <property type="project" value="InterPro"/>
</dbReference>
<dbReference type="EMBL" id="JRPN01000015">
    <property type="protein sequence ID" value="KGT78019.1"/>
    <property type="molecule type" value="Genomic_DNA"/>
</dbReference>
<accession>A0A0A3XXL2</accession>
<dbReference type="Proteomes" id="UP001549291">
    <property type="component" value="Unassembled WGS sequence"/>
</dbReference>
<dbReference type="PhylomeDB" id="A0A0A3XXL2"/>
<dbReference type="PATRIC" id="fig|375.38.peg.2297"/>
<organism evidence="2 4">
    <name type="scientific">Bradyrhizobium japonicum</name>
    <dbReference type="NCBI Taxonomy" id="375"/>
    <lineage>
        <taxon>Bacteria</taxon>
        <taxon>Pseudomonadati</taxon>
        <taxon>Pseudomonadota</taxon>
        <taxon>Alphaproteobacteria</taxon>
        <taxon>Hyphomicrobiales</taxon>
        <taxon>Nitrobacteraceae</taxon>
        <taxon>Bradyrhizobium</taxon>
    </lineage>
</organism>
<dbReference type="GeneID" id="92970140"/>
<dbReference type="PANTHER" id="PTHR30461">
    <property type="entry name" value="DNA-INVERTASE FROM LAMBDOID PROPHAGE"/>
    <property type="match status" value="1"/>
</dbReference>
<protein>
    <submittedName>
        <fullName evidence="2">DNA invertase</fullName>
    </submittedName>
    <submittedName>
        <fullName evidence="3">Site-specific DNA recombinase</fullName>
    </submittedName>
</protein>
<evidence type="ECO:0000313" key="5">
    <source>
        <dbReference type="Proteomes" id="UP001549291"/>
    </source>
</evidence>
<evidence type="ECO:0000259" key="1">
    <source>
        <dbReference type="PROSITE" id="PS51737"/>
    </source>
</evidence>
<dbReference type="STRING" id="375.BKD09_RS44825"/>
<proteinExistence type="predicted"/>
<dbReference type="InterPro" id="IPR006119">
    <property type="entry name" value="Resolv_N"/>
</dbReference>
<dbReference type="InterPro" id="IPR038109">
    <property type="entry name" value="DNA_bind_recomb_sf"/>
</dbReference>
<dbReference type="SMART" id="SM00857">
    <property type="entry name" value="Resolvase"/>
    <property type="match status" value="1"/>
</dbReference>
<dbReference type="RefSeq" id="WP_011084356.1">
    <property type="nucleotide sequence ID" value="NZ_CP081350.1"/>
</dbReference>
<dbReference type="Pfam" id="PF13408">
    <property type="entry name" value="Zn_ribbon_recom"/>
    <property type="match status" value="1"/>
</dbReference>
<dbReference type="AlphaFoldDB" id="A0A0A3XXL2"/>
<dbReference type="InterPro" id="IPR050639">
    <property type="entry name" value="SSR_resolvase"/>
</dbReference>
<dbReference type="PROSITE" id="PS51737">
    <property type="entry name" value="RECOMBINASE_DNA_BIND"/>
    <property type="match status" value="1"/>
</dbReference>
<reference evidence="2 4" key="1">
    <citation type="submission" date="2014-09" db="EMBL/GenBank/DDBJ databases">
        <title>Draft genome of Bradyrhizobium japonicum Is-34.</title>
        <authorList>
            <person name="Tsurumaru H."/>
            <person name="Yamakawa T."/>
            <person name="Hashimoto S."/>
            <person name="Okizaki K."/>
            <person name="Kanesaki Y."/>
            <person name="Yoshikawa H."/>
            <person name="Yajima S."/>
        </authorList>
    </citation>
    <scope>NUCLEOTIDE SEQUENCE [LARGE SCALE GENOMIC DNA]</scope>
    <source>
        <strain evidence="2 4">Is-34</strain>
    </source>
</reference>
<sequence length="567" mass="64575">MMTRPIKKRAVLYARYSSDMQKATSIDGQLLLCRKIAARNDLDVIGAFVDAAKSGLTENARDGYQQLLNGVRNHDFDVVIVEHFDRLSRDPATIQRLKQVFEFNGVELMDQKGVYATATDISIASLYNTIYKPQLADKVRRGHDNAVASGRIPGSYAYGYRPRPGAPGERVIDENEAKIVVRIFTEYVSGRSTRDIAADLTRQGLPSPGATRHKNKAGRTTWNHQCITGGRHGRGIIGNELYIGEIHWNVRSTILNPETQKKQKRRNPDDRHIIVKKPELRIVPQVLWDRAQKVRSGRAIHMFGPTGKPRRRPVIPRNNEHPLAGVLRCGVCNGNMRIAQSSRNGAPRAACANAHQRGTCEHTRSFDMDVLLEDVSSKMELKLLSPKAIEEAMRAWKEERKNDRKKNSEHANLERRLRTLTTEIERLSYAIANSRRKPDELLKRIDECDVERETVKERLRLLGSGSENVIPFDHPKFGDRYHSEAKRLVTALRINPKAIETRVAFRNLIDSIVVHPVRKRMPYEYTPYLNSASLSSMNLFPENRRKTREISAFVYYDNVKSEKSVSS</sequence>
<dbReference type="FunFam" id="3.90.1750.20:FF:000004">
    <property type="entry name" value="Recombinase family protein"/>
    <property type="match status" value="1"/>
</dbReference>
<dbReference type="InterPro" id="IPR025827">
    <property type="entry name" value="Zn_ribbon_recom_dom"/>
</dbReference>
<dbReference type="FunFam" id="3.40.50.1390:FF:000015">
    <property type="entry name" value="Recombinase family protein"/>
    <property type="match status" value="1"/>
</dbReference>
<dbReference type="Proteomes" id="UP000030377">
    <property type="component" value="Unassembled WGS sequence"/>
</dbReference>
<dbReference type="PANTHER" id="PTHR30461:SF23">
    <property type="entry name" value="DNA RECOMBINASE-RELATED"/>
    <property type="match status" value="1"/>
</dbReference>
<feature type="domain" description="Recombinase" evidence="1">
    <location>
        <begin position="157"/>
        <end position="301"/>
    </location>
</feature>
<reference evidence="3 5" key="2">
    <citation type="submission" date="2024-06" db="EMBL/GenBank/DDBJ databases">
        <title>Genomic Encyclopedia of Type Strains, Phase V (KMG-V): Genome sequencing to study the core and pangenomes of soil and plant-associated prokaryotes.</title>
        <authorList>
            <person name="Whitman W."/>
        </authorList>
    </citation>
    <scope>NUCLEOTIDE SEQUENCE [LARGE SCALE GENOMIC DNA]</scope>
    <source>
        <strain evidence="3 5">USDA 160</strain>
    </source>
</reference>
<gene>
    <name evidence="3" type="ORF">ABIF63_009358</name>
    <name evidence="2" type="ORF">MA20_17905</name>
</gene>
<dbReference type="CDD" id="cd00338">
    <property type="entry name" value="Ser_Recombinase"/>
    <property type="match status" value="1"/>
</dbReference>
<dbReference type="GO" id="GO:0003677">
    <property type="term" value="F:DNA binding"/>
    <property type="evidence" value="ECO:0007669"/>
    <property type="project" value="InterPro"/>
</dbReference>
<keyword evidence="5" id="KW-1185">Reference proteome</keyword>
<dbReference type="EMBL" id="JBEPTQ010000002">
    <property type="protein sequence ID" value="MET4725252.1"/>
    <property type="molecule type" value="Genomic_DNA"/>
</dbReference>
<dbReference type="Pfam" id="PF07508">
    <property type="entry name" value="Recombinase"/>
    <property type="match status" value="1"/>
</dbReference>
<dbReference type="Pfam" id="PF00239">
    <property type="entry name" value="Resolvase"/>
    <property type="match status" value="1"/>
</dbReference>
<dbReference type="Gene3D" id="3.40.50.1390">
    <property type="entry name" value="Resolvase, N-terminal catalytic domain"/>
    <property type="match status" value="1"/>
</dbReference>
<comment type="caution">
    <text evidence="2">The sequence shown here is derived from an EMBL/GenBank/DDBJ whole genome shotgun (WGS) entry which is preliminary data.</text>
</comment>
<evidence type="ECO:0000313" key="3">
    <source>
        <dbReference type="EMBL" id="MET4725252.1"/>
    </source>
</evidence>
<dbReference type="InterPro" id="IPR036162">
    <property type="entry name" value="Resolvase-like_N_sf"/>
</dbReference>
<evidence type="ECO:0000313" key="4">
    <source>
        <dbReference type="Proteomes" id="UP000030377"/>
    </source>
</evidence>
<dbReference type="Gene3D" id="3.90.1750.20">
    <property type="entry name" value="Putative Large Serine Recombinase, Chain B, Domain 2"/>
    <property type="match status" value="1"/>
</dbReference>
<evidence type="ECO:0000313" key="2">
    <source>
        <dbReference type="EMBL" id="KGT78019.1"/>
    </source>
</evidence>